<name>A0A0F9HZ86_9ZZZZ</name>
<evidence type="ECO:0000313" key="2">
    <source>
        <dbReference type="EMBL" id="KKM20771.1"/>
    </source>
</evidence>
<gene>
    <name evidence="2" type="ORF">LCGC14_1642090</name>
</gene>
<evidence type="ECO:0000256" key="1">
    <source>
        <dbReference type="SAM" id="MobiDB-lite"/>
    </source>
</evidence>
<feature type="non-terminal residue" evidence="2">
    <location>
        <position position="65"/>
    </location>
</feature>
<feature type="region of interest" description="Disordered" evidence="1">
    <location>
        <begin position="1"/>
        <end position="34"/>
    </location>
</feature>
<feature type="compositionally biased region" description="Basic and acidic residues" evidence="1">
    <location>
        <begin position="1"/>
        <end position="10"/>
    </location>
</feature>
<protein>
    <submittedName>
        <fullName evidence="2">Uncharacterized protein</fullName>
    </submittedName>
</protein>
<comment type="caution">
    <text evidence="2">The sequence shown here is derived from an EMBL/GenBank/DDBJ whole genome shotgun (WGS) entry which is preliminary data.</text>
</comment>
<dbReference type="AlphaFoldDB" id="A0A0F9HZ86"/>
<accession>A0A0F9HZ86</accession>
<reference evidence="2" key="1">
    <citation type="journal article" date="2015" name="Nature">
        <title>Complex archaea that bridge the gap between prokaryotes and eukaryotes.</title>
        <authorList>
            <person name="Spang A."/>
            <person name="Saw J.H."/>
            <person name="Jorgensen S.L."/>
            <person name="Zaremba-Niedzwiedzka K."/>
            <person name="Martijn J."/>
            <person name="Lind A.E."/>
            <person name="van Eijk R."/>
            <person name="Schleper C."/>
            <person name="Guy L."/>
            <person name="Ettema T.J."/>
        </authorList>
    </citation>
    <scope>NUCLEOTIDE SEQUENCE</scope>
</reference>
<feature type="compositionally biased region" description="Basic residues" evidence="1">
    <location>
        <begin position="21"/>
        <end position="30"/>
    </location>
</feature>
<sequence>MKDTENDGNRSVESSNQIKRKEQKLRKTNKKTQGQVIQEALGLNPTDIQEVEKKLFIVRFLDFFS</sequence>
<dbReference type="EMBL" id="LAZR01013699">
    <property type="protein sequence ID" value="KKM20771.1"/>
    <property type="molecule type" value="Genomic_DNA"/>
</dbReference>
<proteinExistence type="predicted"/>
<organism evidence="2">
    <name type="scientific">marine sediment metagenome</name>
    <dbReference type="NCBI Taxonomy" id="412755"/>
    <lineage>
        <taxon>unclassified sequences</taxon>
        <taxon>metagenomes</taxon>
        <taxon>ecological metagenomes</taxon>
    </lineage>
</organism>